<dbReference type="Proteomes" id="UP000295341">
    <property type="component" value="Unassembled WGS sequence"/>
</dbReference>
<sequence length="124" mass="14486">MVELYSVMAMTTVDSAADCYLQSDMDGIVRHLTDASKIMTLREVELSLEMGNDEMKKLARLRHSKDPKQVDKKKVRECWELWKADSSRYKGKAEFARDMLQKFDSLKSARVIEDWCREWESSAK</sequence>
<gene>
    <name evidence="1" type="ORF">DFR24_0670</name>
</gene>
<dbReference type="EMBL" id="SOBT01000008">
    <property type="protein sequence ID" value="TDU31306.1"/>
    <property type="molecule type" value="Genomic_DNA"/>
</dbReference>
<reference evidence="1 2" key="1">
    <citation type="submission" date="2019-03" db="EMBL/GenBank/DDBJ databases">
        <title>Genomic Encyclopedia of Type Strains, Phase IV (KMG-IV): sequencing the most valuable type-strain genomes for metagenomic binning, comparative biology and taxonomic classification.</title>
        <authorList>
            <person name="Goeker M."/>
        </authorList>
    </citation>
    <scope>NUCLEOTIDE SEQUENCE [LARGE SCALE GENOMIC DNA]</scope>
    <source>
        <strain evidence="1 2">DSM 26377</strain>
    </source>
</reference>
<organism evidence="1 2">
    <name type="scientific">Panacagrimonas perspica</name>
    <dbReference type="NCBI Taxonomy" id="381431"/>
    <lineage>
        <taxon>Bacteria</taxon>
        <taxon>Pseudomonadati</taxon>
        <taxon>Pseudomonadota</taxon>
        <taxon>Gammaproteobacteria</taxon>
        <taxon>Nevskiales</taxon>
        <taxon>Nevskiaceae</taxon>
        <taxon>Panacagrimonas</taxon>
    </lineage>
</organism>
<evidence type="ECO:0000313" key="1">
    <source>
        <dbReference type="EMBL" id="TDU31306.1"/>
    </source>
</evidence>
<protein>
    <submittedName>
        <fullName evidence="1">Uncharacterized protein</fullName>
    </submittedName>
</protein>
<evidence type="ECO:0000313" key="2">
    <source>
        <dbReference type="Proteomes" id="UP000295341"/>
    </source>
</evidence>
<proteinExistence type="predicted"/>
<comment type="caution">
    <text evidence="1">The sequence shown here is derived from an EMBL/GenBank/DDBJ whole genome shotgun (WGS) entry which is preliminary data.</text>
</comment>
<keyword evidence="2" id="KW-1185">Reference proteome</keyword>
<name>A0A4V3F644_9GAMM</name>
<accession>A0A4V3F644</accession>
<dbReference type="AlphaFoldDB" id="A0A4V3F644"/>